<feature type="compositionally biased region" description="Low complexity" evidence="1">
    <location>
        <begin position="49"/>
        <end position="66"/>
    </location>
</feature>
<name>A0A4S4KEJ4_9AGAM</name>
<reference evidence="2 3" key="1">
    <citation type="submission" date="2019-02" db="EMBL/GenBank/DDBJ databases">
        <title>Genome sequencing of the rare red list fungi Phellinidium pouzarii.</title>
        <authorList>
            <person name="Buettner E."/>
            <person name="Kellner H."/>
        </authorList>
    </citation>
    <scope>NUCLEOTIDE SEQUENCE [LARGE SCALE GENOMIC DNA]</scope>
    <source>
        <strain evidence="2 3">DSM 108285</strain>
    </source>
</reference>
<dbReference type="AlphaFoldDB" id="A0A4S4KEJ4"/>
<feature type="compositionally biased region" description="Polar residues" evidence="1">
    <location>
        <begin position="249"/>
        <end position="262"/>
    </location>
</feature>
<feature type="compositionally biased region" description="Low complexity" evidence="1">
    <location>
        <begin position="283"/>
        <end position="295"/>
    </location>
</feature>
<evidence type="ECO:0000256" key="1">
    <source>
        <dbReference type="SAM" id="MobiDB-lite"/>
    </source>
</evidence>
<evidence type="ECO:0000313" key="2">
    <source>
        <dbReference type="EMBL" id="THG96568.1"/>
    </source>
</evidence>
<feature type="region of interest" description="Disordered" evidence="1">
    <location>
        <begin position="239"/>
        <end position="315"/>
    </location>
</feature>
<evidence type="ECO:0000313" key="3">
    <source>
        <dbReference type="Proteomes" id="UP000308199"/>
    </source>
</evidence>
<feature type="compositionally biased region" description="Polar residues" evidence="1">
    <location>
        <begin position="143"/>
        <end position="163"/>
    </location>
</feature>
<protein>
    <submittedName>
        <fullName evidence="2">Uncharacterized protein</fullName>
    </submittedName>
</protein>
<gene>
    <name evidence="2" type="ORF">EW145_g7755</name>
</gene>
<feature type="compositionally biased region" description="Low complexity" evidence="1">
    <location>
        <begin position="11"/>
        <end position="29"/>
    </location>
</feature>
<organism evidence="2 3">
    <name type="scientific">Phellinidium pouzarii</name>
    <dbReference type="NCBI Taxonomy" id="167371"/>
    <lineage>
        <taxon>Eukaryota</taxon>
        <taxon>Fungi</taxon>
        <taxon>Dikarya</taxon>
        <taxon>Basidiomycota</taxon>
        <taxon>Agaricomycotina</taxon>
        <taxon>Agaricomycetes</taxon>
        <taxon>Hymenochaetales</taxon>
        <taxon>Hymenochaetaceae</taxon>
        <taxon>Phellinidium</taxon>
    </lineage>
</organism>
<proteinExistence type="predicted"/>
<dbReference type="OrthoDB" id="3216045at2759"/>
<sequence length="334" mass="35587">MAELSSARGDSPVTSTTTTAVSSTPTSASHPKSASIFSGSTATSFSCGSPHQQSQFPFQSHVQSQSTNGEAAVTALKEKHSAEMEALLGALADSQRTSKAVKDENQQLHGRIRDLEDQIGDLIEQLDAARRMPPPPPSFARSVLNQSRPASRSSSVEGNVSRRTAQLHSYVHSSRASLADDTDSVSAFGQHTTTRDYKSRLSPSRAGNLEHVARKRASTASSVFPALPSNMSMLLHDDGDIEHDHTAGYVSSSHARSQNSSPQPTPVLYRMDKRTGRHAGKPSVSSVGSGASLSGEMSILSSLPGSPTSLRLRPEHEKHLSDMISFDLSVVDSD</sequence>
<dbReference type="Proteomes" id="UP000308199">
    <property type="component" value="Unassembled WGS sequence"/>
</dbReference>
<accession>A0A4S4KEJ4</accession>
<feature type="region of interest" description="Disordered" evidence="1">
    <location>
        <begin position="129"/>
        <end position="163"/>
    </location>
</feature>
<feature type="compositionally biased region" description="Polar residues" evidence="1">
    <location>
        <begin position="30"/>
        <end position="47"/>
    </location>
</feature>
<dbReference type="EMBL" id="SGPK01000868">
    <property type="protein sequence ID" value="THG96568.1"/>
    <property type="molecule type" value="Genomic_DNA"/>
</dbReference>
<feature type="region of interest" description="Disordered" evidence="1">
    <location>
        <begin position="189"/>
        <end position="221"/>
    </location>
</feature>
<feature type="compositionally biased region" description="Polar residues" evidence="1">
    <location>
        <begin position="299"/>
        <end position="309"/>
    </location>
</feature>
<feature type="region of interest" description="Disordered" evidence="1">
    <location>
        <begin position="1"/>
        <end position="71"/>
    </location>
</feature>
<comment type="caution">
    <text evidence="2">The sequence shown here is derived from an EMBL/GenBank/DDBJ whole genome shotgun (WGS) entry which is preliminary data.</text>
</comment>
<keyword evidence="3" id="KW-1185">Reference proteome</keyword>